<keyword evidence="8" id="KW-1185">Reference proteome</keyword>
<dbReference type="PANTHER" id="PTHR12176">
    <property type="entry name" value="SAM-DEPENDENT METHYLTRANSFERASE SUPERFAMILY PROTEIN"/>
    <property type="match status" value="1"/>
</dbReference>
<dbReference type="PANTHER" id="PTHR12176:SF78">
    <property type="entry name" value="EEF1A LYSINE AND N-TERMINAL METHYLTRANSFERASE"/>
    <property type="match status" value="1"/>
</dbReference>
<evidence type="ECO:0000256" key="1">
    <source>
        <dbReference type="ARBA" id="ARBA00008361"/>
    </source>
</evidence>
<dbReference type="EMBL" id="JAFCMP010000346">
    <property type="protein sequence ID" value="KAG5180926.1"/>
    <property type="molecule type" value="Genomic_DNA"/>
</dbReference>
<dbReference type="GO" id="GO:0008757">
    <property type="term" value="F:S-adenosylmethionine-dependent methyltransferase activity"/>
    <property type="evidence" value="ECO:0007669"/>
    <property type="project" value="InterPro"/>
</dbReference>
<evidence type="ECO:0000256" key="3">
    <source>
        <dbReference type="ARBA" id="ARBA00022679"/>
    </source>
</evidence>
<dbReference type="GO" id="GO:0032259">
    <property type="term" value="P:methylation"/>
    <property type="evidence" value="ECO:0007669"/>
    <property type="project" value="UniProtKB-KW"/>
</dbReference>
<dbReference type="SUPFAM" id="SSF53335">
    <property type="entry name" value="S-adenosyl-L-methionine-dependent methyltransferases"/>
    <property type="match status" value="2"/>
</dbReference>
<evidence type="ECO:0000256" key="4">
    <source>
        <dbReference type="ARBA" id="ARBA00023268"/>
    </source>
</evidence>
<comment type="similarity">
    <text evidence="1">Belongs to the methyltransferase superfamily.</text>
</comment>
<evidence type="ECO:0000256" key="2">
    <source>
        <dbReference type="ARBA" id="ARBA00022603"/>
    </source>
</evidence>
<gene>
    <name evidence="7" type="ORF">JKP88DRAFT_270097</name>
</gene>
<feature type="region of interest" description="Disordered" evidence="5">
    <location>
        <begin position="693"/>
        <end position="719"/>
    </location>
</feature>
<keyword evidence="4" id="KW-0511">Multifunctional enzyme</keyword>
<dbReference type="InterPro" id="IPR051419">
    <property type="entry name" value="Lys/N-term_MeTrsfase_sf"/>
</dbReference>
<dbReference type="OrthoDB" id="411785at2759"/>
<evidence type="ECO:0000256" key="5">
    <source>
        <dbReference type="SAM" id="MobiDB-lite"/>
    </source>
</evidence>
<dbReference type="CDD" id="cd02440">
    <property type="entry name" value="AdoMet_MTases"/>
    <property type="match status" value="1"/>
</dbReference>
<protein>
    <recommendedName>
        <fullName evidence="6">Methyltransferase type 11 domain-containing protein</fullName>
    </recommendedName>
</protein>
<proteinExistence type="inferred from homology"/>
<dbReference type="InterPro" id="IPR029063">
    <property type="entry name" value="SAM-dependent_MTases_sf"/>
</dbReference>
<feature type="region of interest" description="Disordered" evidence="5">
    <location>
        <begin position="895"/>
        <end position="916"/>
    </location>
</feature>
<dbReference type="InterPro" id="IPR013216">
    <property type="entry name" value="Methyltransf_11"/>
</dbReference>
<evidence type="ECO:0000259" key="6">
    <source>
        <dbReference type="Pfam" id="PF08241"/>
    </source>
</evidence>
<dbReference type="Proteomes" id="UP000664859">
    <property type="component" value="Unassembled WGS sequence"/>
</dbReference>
<feature type="compositionally biased region" description="Basic residues" evidence="5">
    <location>
        <begin position="484"/>
        <end position="499"/>
    </location>
</feature>
<feature type="region of interest" description="Disordered" evidence="5">
    <location>
        <begin position="472"/>
        <end position="521"/>
    </location>
</feature>
<comment type="caution">
    <text evidence="7">The sequence shown here is derived from an EMBL/GenBank/DDBJ whole genome shotgun (WGS) entry which is preliminary data.</text>
</comment>
<reference evidence="7" key="1">
    <citation type="submission" date="2021-02" db="EMBL/GenBank/DDBJ databases">
        <title>First Annotated Genome of the Yellow-green Alga Tribonema minus.</title>
        <authorList>
            <person name="Mahan K.M."/>
        </authorList>
    </citation>
    <scope>NUCLEOTIDE SEQUENCE</scope>
    <source>
        <strain evidence="7">UTEX B ZZ1240</strain>
    </source>
</reference>
<organism evidence="7 8">
    <name type="scientific">Tribonema minus</name>
    <dbReference type="NCBI Taxonomy" id="303371"/>
    <lineage>
        <taxon>Eukaryota</taxon>
        <taxon>Sar</taxon>
        <taxon>Stramenopiles</taxon>
        <taxon>Ochrophyta</taxon>
        <taxon>PX clade</taxon>
        <taxon>Xanthophyceae</taxon>
        <taxon>Tribonematales</taxon>
        <taxon>Tribonemataceae</taxon>
        <taxon>Tribonema</taxon>
    </lineage>
</organism>
<dbReference type="AlphaFoldDB" id="A0A836CEF7"/>
<keyword evidence="2" id="KW-0489">Methyltransferase</keyword>
<feature type="domain" description="Methyltransferase type 11" evidence="6">
    <location>
        <begin position="53"/>
        <end position="158"/>
    </location>
</feature>
<sequence>MELLPGKQKDFSSKEYWKTFFEQRSEAFEWYGNYRDLQALVRRALGSSNAQVLVVGCGNSSFSADLYDDGFPHVTNVDFEERVIADMSRQHIRRRPLMRWRVMDMTDMRALPDASFDAIIDKGAIDALMSEDTPAAAAAAARMLAEARRLLRPRGRHVVVTLAQPFIARALLRGLRGWALDLHAAPALLRPSPYLPFCVIAQQPEGGALPQAEVSEAAALAAAVATARFDEAGAAAEEGEGQLLVGADEVLAHMESAQAAHRRGYDLSALKPGRFEEEHLWSRPGGSSSAAAAAPVTPRYTLLIVDAAAAAAARGGGGGGAPPLPCAVVLVPRGREHEFAFSALEGLQALAEQAGARRLIAVRCNRGHAFTDVDAVRAELTPALAAFVTADCRGPGAAAVPIMAVDPNAGLGRPPRVAEEGTLACSGAYAVEEVEDEDSDVPAVFRRLIFMASQGVIQTEIRLTRGAAPAAAAAADGGAGSGAKGKKRKGGKKGRRKGGGKAPPPQASEVEVGEENGASGGDDALRIDPTYFCFDYHRCMVAGAALSPLLGAAAAAAAAAVAPTAPPPPPRALVIGLGGGALPLALRRFYPQLDVTVCELDPEVADLARRWFGFEAGPQLRVVIADGLDYARTCLARMQSAATSGAGGDAAAGATAATNGQAHISAPPAEAAAVAAVTDPGAAVTALNGTAAADAPLNGHGEHTGAAPQPQSDGGSDGSDARPFAAIFIDVDSKDPSVGMSCPPAAFVDPAFLAVLRGLLAEGGVLAINVAARSATLRTAVLDAAAAVFCGSGADAGGSDGAGSSNSAAGVLDGEVHQLRPSEEDVNTIVLAVRGRSARGSSSSSGGGGARVAAAAAAAAAPPPMLKAALAASSVSASEVAAMAEMVVAMERVRVSGAGAGTVSDGQSKGRRRGKR</sequence>
<name>A0A836CEF7_9STRA</name>
<dbReference type="Pfam" id="PF08241">
    <property type="entry name" value="Methyltransf_11"/>
    <property type="match status" value="1"/>
</dbReference>
<dbReference type="Gene3D" id="3.40.50.150">
    <property type="entry name" value="Vaccinia Virus protein VP39"/>
    <property type="match status" value="2"/>
</dbReference>
<evidence type="ECO:0000313" key="7">
    <source>
        <dbReference type="EMBL" id="KAG5180926.1"/>
    </source>
</evidence>
<keyword evidence="3" id="KW-0808">Transferase</keyword>
<accession>A0A836CEF7</accession>
<evidence type="ECO:0000313" key="8">
    <source>
        <dbReference type="Proteomes" id="UP000664859"/>
    </source>
</evidence>